<feature type="transmembrane region" description="Helical" evidence="7">
    <location>
        <begin position="15"/>
        <end position="33"/>
    </location>
</feature>
<feature type="domain" description="Rhodopsin" evidence="8">
    <location>
        <begin position="29"/>
        <end position="290"/>
    </location>
</feature>
<protein>
    <recommendedName>
        <fullName evidence="8">Rhodopsin domain-containing protein</fullName>
    </recommendedName>
</protein>
<comment type="caution">
    <text evidence="9">The sequence shown here is derived from an EMBL/GenBank/DDBJ whole genome shotgun (WGS) entry which is preliminary data.</text>
</comment>
<evidence type="ECO:0000256" key="1">
    <source>
        <dbReference type="ARBA" id="ARBA00004141"/>
    </source>
</evidence>
<evidence type="ECO:0000256" key="6">
    <source>
        <dbReference type="SAM" id="MobiDB-lite"/>
    </source>
</evidence>
<dbReference type="Proteomes" id="UP000754883">
    <property type="component" value="Unassembled WGS sequence"/>
</dbReference>
<name>A0A9N9UY40_9HYPO</name>
<evidence type="ECO:0000256" key="4">
    <source>
        <dbReference type="ARBA" id="ARBA00023136"/>
    </source>
</evidence>
<reference evidence="10" key="1">
    <citation type="submission" date="2019-06" db="EMBL/GenBank/DDBJ databases">
        <authorList>
            <person name="Broberg M."/>
        </authorList>
    </citation>
    <scope>NUCLEOTIDE SEQUENCE [LARGE SCALE GENOMIC DNA]</scope>
</reference>
<dbReference type="PANTHER" id="PTHR33048">
    <property type="entry name" value="PTH11-LIKE INTEGRAL MEMBRANE PROTEIN (AFU_ORTHOLOGUE AFUA_5G11245)"/>
    <property type="match status" value="1"/>
</dbReference>
<evidence type="ECO:0000256" key="3">
    <source>
        <dbReference type="ARBA" id="ARBA00022989"/>
    </source>
</evidence>
<dbReference type="InterPro" id="IPR049326">
    <property type="entry name" value="Rhodopsin_dom_fungi"/>
</dbReference>
<dbReference type="GO" id="GO:0016020">
    <property type="term" value="C:membrane"/>
    <property type="evidence" value="ECO:0007669"/>
    <property type="project" value="UniProtKB-SubCell"/>
</dbReference>
<reference evidence="9 10" key="2">
    <citation type="submission" date="2021-10" db="EMBL/GenBank/DDBJ databases">
        <authorList>
            <person name="Piombo E."/>
        </authorList>
    </citation>
    <scope>NUCLEOTIDE SEQUENCE [LARGE SCALE GENOMIC DNA]</scope>
</reference>
<feature type="transmembrane region" description="Helical" evidence="7">
    <location>
        <begin position="199"/>
        <end position="218"/>
    </location>
</feature>
<dbReference type="AlphaFoldDB" id="A0A9N9UY40"/>
<dbReference type="PANTHER" id="PTHR33048:SF96">
    <property type="entry name" value="INTEGRAL MEMBRANE PROTEIN"/>
    <property type="match status" value="1"/>
</dbReference>
<accession>A0A9N9UY40</accession>
<comment type="subcellular location">
    <subcellularLocation>
        <location evidence="1">Membrane</location>
        <topology evidence="1">Multi-pass membrane protein</topology>
    </subcellularLocation>
</comment>
<evidence type="ECO:0000256" key="2">
    <source>
        <dbReference type="ARBA" id="ARBA00022692"/>
    </source>
</evidence>
<comment type="similarity">
    <text evidence="5">Belongs to the SAT4 family.</text>
</comment>
<keyword evidence="10" id="KW-1185">Reference proteome</keyword>
<gene>
    <name evidence="9" type="ORF">CBYS24578_00001864</name>
</gene>
<keyword evidence="4 7" id="KW-0472">Membrane</keyword>
<proteinExistence type="inferred from homology"/>
<organism evidence="9 10">
    <name type="scientific">Clonostachys byssicola</name>
    <dbReference type="NCBI Taxonomy" id="160290"/>
    <lineage>
        <taxon>Eukaryota</taxon>
        <taxon>Fungi</taxon>
        <taxon>Dikarya</taxon>
        <taxon>Ascomycota</taxon>
        <taxon>Pezizomycotina</taxon>
        <taxon>Sordariomycetes</taxon>
        <taxon>Hypocreomycetidae</taxon>
        <taxon>Hypocreales</taxon>
        <taxon>Bionectriaceae</taxon>
        <taxon>Clonostachys</taxon>
    </lineage>
</organism>
<evidence type="ECO:0000256" key="5">
    <source>
        <dbReference type="ARBA" id="ARBA00038359"/>
    </source>
</evidence>
<feature type="transmembrane region" description="Helical" evidence="7">
    <location>
        <begin position="45"/>
        <end position="67"/>
    </location>
</feature>
<feature type="compositionally biased region" description="Polar residues" evidence="6">
    <location>
        <begin position="334"/>
        <end position="357"/>
    </location>
</feature>
<dbReference type="Pfam" id="PF20684">
    <property type="entry name" value="Fung_rhodopsin"/>
    <property type="match status" value="1"/>
</dbReference>
<feature type="region of interest" description="Disordered" evidence="6">
    <location>
        <begin position="320"/>
        <end position="357"/>
    </location>
</feature>
<keyword evidence="2 7" id="KW-0812">Transmembrane</keyword>
<sequence length="357" mass="39473">MLDPPDGAGRTLRDISIAFLVLTWLIVILRMSVRISRKCVGADDWCMVGGLVLFSVVCTTTIMSAYNGIGAYDNQTSAETKQEGRKWFFLFQVFYCATTVPIKSSICIMLIRLTPFAIYRYILYGVIIFSTLSAFATIVGILALCTPVARTWNVNLPGHCGPPEVLTRLGYFISASCIVSDWSCAIMPIFILWNSQMRWLMKISVGVVLALGVLYVHLCIFEYPEPVCTDTFSVSDRASTGNLVRFQYVIAYENTTNYYYGIAFIAIWSIVESGTGIIAGSAPALAPLIKHIPIIGRGFIITPEGGQQATKRRWRLQHITNTFPSRSKTEDQSRPQATESQSGQTMMTSGNSNRAAG</sequence>
<evidence type="ECO:0000313" key="10">
    <source>
        <dbReference type="Proteomes" id="UP000754883"/>
    </source>
</evidence>
<evidence type="ECO:0000259" key="8">
    <source>
        <dbReference type="Pfam" id="PF20684"/>
    </source>
</evidence>
<dbReference type="EMBL" id="CABFNO020001560">
    <property type="protein sequence ID" value="CAH0002143.1"/>
    <property type="molecule type" value="Genomic_DNA"/>
</dbReference>
<evidence type="ECO:0000313" key="9">
    <source>
        <dbReference type="EMBL" id="CAH0002143.1"/>
    </source>
</evidence>
<feature type="non-terminal residue" evidence="9">
    <location>
        <position position="357"/>
    </location>
</feature>
<keyword evidence="3 7" id="KW-1133">Transmembrane helix</keyword>
<feature type="transmembrane region" description="Helical" evidence="7">
    <location>
        <begin position="87"/>
        <end position="111"/>
    </location>
</feature>
<feature type="transmembrane region" description="Helical" evidence="7">
    <location>
        <begin position="169"/>
        <end position="192"/>
    </location>
</feature>
<dbReference type="InterPro" id="IPR052337">
    <property type="entry name" value="SAT4-like"/>
</dbReference>
<evidence type="ECO:0000256" key="7">
    <source>
        <dbReference type="SAM" id="Phobius"/>
    </source>
</evidence>
<dbReference type="OrthoDB" id="9976870at2759"/>
<feature type="transmembrane region" description="Helical" evidence="7">
    <location>
        <begin position="123"/>
        <end position="149"/>
    </location>
</feature>